<evidence type="ECO:0000259" key="6">
    <source>
        <dbReference type="PROSITE" id="PS01180"/>
    </source>
</evidence>
<dbReference type="EnsemblMetazoa" id="G12393.1">
    <property type="protein sequence ID" value="G12393.1:cds"/>
    <property type="gene ID" value="G12393"/>
</dbReference>
<feature type="domain" description="CUB" evidence="6">
    <location>
        <begin position="275"/>
        <end position="382"/>
    </location>
</feature>
<dbReference type="InterPro" id="IPR035914">
    <property type="entry name" value="Sperma_CUB_dom_sf"/>
</dbReference>
<keyword evidence="5" id="KW-0732">Signal</keyword>
<feature type="region of interest" description="Disordered" evidence="4">
    <location>
        <begin position="535"/>
        <end position="581"/>
    </location>
</feature>
<evidence type="ECO:0000256" key="2">
    <source>
        <dbReference type="ARBA" id="ARBA00023157"/>
    </source>
</evidence>
<comment type="caution">
    <text evidence="3">Lacks conserved residue(s) required for the propagation of feature annotation.</text>
</comment>
<keyword evidence="2 3" id="KW-1015">Disulfide bond</keyword>
<evidence type="ECO:0000256" key="1">
    <source>
        <dbReference type="ARBA" id="ARBA00022737"/>
    </source>
</evidence>
<name>A0A8W8I504_MAGGI</name>
<dbReference type="InterPro" id="IPR000859">
    <property type="entry name" value="CUB_dom"/>
</dbReference>
<feature type="domain" description="CUB" evidence="6">
    <location>
        <begin position="153"/>
        <end position="260"/>
    </location>
</feature>
<reference evidence="7" key="1">
    <citation type="submission" date="2022-08" db="UniProtKB">
        <authorList>
            <consortium name="EnsemblMetazoa"/>
        </authorList>
    </citation>
    <scope>IDENTIFICATION</scope>
    <source>
        <strain evidence="7">05x7-T-G4-1.051#20</strain>
    </source>
</reference>
<dbReference type="SUPFAM" id="SSF49854">
    <property type="entry name" value="Spermadhesin, CUB domain"/>
    <property type="match status" value="4"/>
</dbReference>
<dbReference type="AlphaFoldDB" id="A0A8W8I504"/>
<dbReference type="PANTHER" id="PTHR24251">
    <property type="entry name" value="OVOCHYMASE-RELATED"/>
    <property type="match status" value="1"/>
</dbReference>
<dbReference type="Pfam" id="PF00431">
    <property type="entry name" value="CUB"/>
    <property type="match status" value="4"/>
</dbReference>
<keyword evidence="8" id="KW-1185">Reference proteome</keyword>
<sequence>MKGSLGIIVVLFSLLSVEGKSVNKKTDAPKLESLPKCDCGKEISGKLHGKILSPNFPLTYPTDTLCTWKITVPEGYAVSLDFKVVEIERDYDMLYIYDTTTGDHIGRLTGHQNGYQLNSTSNKVTIFFSSDQYRGGPGFKIVFKAINLHPVVCGGTFNGKTSGEIVSPNFPNNYPLGITCTWKIVVAEGSVVKLYFETVETEKTYDTITITDSYTNEFIDKISGSKKGYTVTSTGNRVTVLFTADENDSEQGFKLLFSTITPPTPPTTVIPPVVCGGKITGKDKGRITSPLYPKSYPIDVACTWELTVSEGKLIRVYSTFMSTEAGSDIITFLDPLSGSYITSVSGDKSDFSTVSIDNTLTIVFLSDAEITGDGFILNFEAFTPPTEPPTTLEDVCGGEITGQSRGNIHSPRFPSEYPLDINCTWVITVPEGKYMRLAFPILRTEENHDLIVLKTDDYLDEVSGHEDGLVLLPESNKVTIFFTSDSERPDTGFNMTFEAVEIKQVTSEKIVHTGSVMLTKDPILMSKNPIQRKIKRKLKKPKAKHQSKMSRILSHHKVKRKLQKSKAKHLSKMNQKVKRNP</sequence>
<evidence type="ECO:0000256" key="3">
    <source>
        <dbReference type="PROSITE-ProRule" id="PRU00059"/>
    </source>
</evidence>
<keyword evidence="1" id="KW-0677">Repeat</keyword>
<feature type="disulfide bond" evidence="3">
    <location>
        <begin position="396"/>
        <end position="423"/>
    </location>
</feature>
<evidence type="ECO:0000313" key="7">
    <source>
        <dbReference type="EnsemblMetazoa" id="G12393.1:cds"/>
    </source>
</evidence>
<feature type="signal peptide" evidence="5">
    <location>
        <begin position="1"/>
        <end position="19"/>
    </location>
</feature>
<feature type="domain" description="CUB" evidence="6">
    <location>
        <begin position="39"/>
        <end position="146"/>
    </location>
</feature>
<organism evidence="7 8">
    <name type="scientific">Magallana gigas</name>
    <name type="common">Pacific oyster</name>
    <name type="synonym">Crassostrea gigas</name>
    <dbReference type="NCBI Taxonomy" id="29159"/>
    <lineage>
        <taxon>Eukaryota</taxon>
        <taxon>Metazoa</taxon>
        <taxon>Spiralia</taxon>
        <taxon>Lophotrochozoa</taxon>
        <taxon>Mollusca</taxon>
        <taxon>Bivalvia</taxon>
        <taxon>Autobranchia</taxon>
        <taxon>Pteriomorphia</taxon>
        <taxon>Ostreida</taxon>
        <taxon>Ostreoidea</taxon>
        <taxon>Ostreidae</taxon>
        <taxon>Magallana</taxon>
    </lineage>
</organism>
<accession>A0A8W8I504</accession>
<dbReference type="CDD" id="cd00041">
    <property type="entry name" value="CUB"/>
    <property type="match status" value="4"/>
</dbReference>
<feature type="domain" description="CUB" evidence="6">
    <location>
        <begin position="396"/>
        <end position="500"/>
    </location>
</feature>
<protein>
    <recommendedName>
        <fullName evidence="6">CUB domain-containing protein</fullName>
    </recommendedName>
</protein>
<feature type="disulfide bond" evidence="3">
    <location>
        <begin position="153"/>
        <end position="180"/>
    </location>
</feature>
<dbReference type="Gene3D" id="2.60.120.290">
    <property type="entry name" value="Spermadhesin, CUB domain"/>
    <property type="match status" value="4"/>
</dbReference>
<feature type="disulfide bond" evidence="3">
    <location>
        <begin position="275"/>
        <end position="302"/>
    </location>
</feature>
<evidence type="ECO:0000256" key="4">
    <source>
        <dbReference type="SAM" id="MobiDB-lite"/>
    </source>
</evidence>
<feature type="chain" id="PRO_5036458411" description="CUB domain-containing protein" evidence="5">
    <location>
        <begin position="20"/>
        <end position="581"/>
    </location>
</feature>
<dbReference type="Proteomes" id="UP000005408">
    <property type="component" value="Unassembled WGS sequence"/>
</dbReference>
<dbReference type="SMART" id="SM00042">
    <property type="entry name" value="CUB"/>
    <property type="match status" value="4"/>
</dbReference>
<dbReference type="PROSITE" id="PS01180">
    <property type="entry name" value="CUB"/>
    <property type="match status" value="4"/>
</dbReference>
<evidence type="ECO:0000256" key="5">
    <source>
        <dbReference type="SAM" id="SignalP"/>
    </source>
</evidence>
<evidence type="ECO:0000313" key="8">
    <source>
        <dbReference type="Proteomes" id="UP000005408"/>
    </source>
</evidence>
<feature type="disulfide bond" evidence="3">
    <location>
        <begin position="39"/>
        <end position="66"/>
    </location>
</feature>
<proteinExistence type="predicted"/>